<feature type="transmembrane region" description="Helical" evidence="1">
    <location>
        <begin position="112"/>
        <end position="130"/>
    </location>
</feature>
<evidence type="ECO:0000313" key="3">
    <source>
        <dbReference type="Proteomes" id="UP000275078"/>
    </source>
</evidence>
<protein>
    <recommendedName>
        <fullName evidence="4">DUF1772-domain-containing protein</fullName>
    </recommendedName>
</protein>
<evidence type="ECO:0008006" key="4">
    <source>
        <dbReference type="Google" id="ProtNLM"/>
    </source>
</evidence>
<keyword evidence="3" id="KW-1185">Reference proteome</keyword>
<dbReference type="Pfam" id="PF08592">
    <property type="entry name" value="Anthrone_oxy"/>
    <property type="match status" value="1"/>
</dbReference>
<organism evidence="2 3">
    <name type="scientific">Ascobolus immersus RN42</name>
    <dbReference type="NCBI Taxonomy" id="1160509"/>
    <lineage>
        <taxon>Eukaryota</taxon>
        <taxon>Fungi</taxon>
        <taxon>Dikarya</taxon>
        <taxon>Ascomycota</taxon>
        <taxon>Pezizomycotina</taxon>
        <taxon>Pezizomycetes</taxon>
        <taxon>Pezizales</taxon>
        <taxon>Ascobolaceae</taxon>
        <taxon>Ascobolus</taxon>
    </lineage>
</organism>
<keyword evidence="1" id="KW-0812">Transmembrane</keyword>
<dbReference type="OrthoDB" id="5365868at2759"/>
<keyword evidence="1" id="KW-0472">Membrane</keyword>
<name>A0A3N4HEG1_ASCIM</name>
<dbReference type="EMBL" id="ML119855">
    <property type="protein sequence ID" value="RPA72603.1"/>
    <property type="molecule type" value="Genomic_DNA"/>
</dbReference>
<dbReference type="InterPro" id="IPR013901">
    <property type="entry name" value="Anthrone_oxy"/>
</dbReference>
<reference evidence="2 3" key="1">
    <citation type="journal article" date="2018" name="Nat. Ecol. Evol.">
        <title>Pezizomycetes genomes reveal the molecular basis of ectomycorrhizal truffle lifestyle.</title>
        <authorList>
            <person name="Murat C."/>
            <person name="Payen T."/>
            <person name="Noel B."/>
            <person name="Kuo A."/>
            <person name="Morin E."/>
            <person name="Chen J."/>
            <person name="Kohler A."/>
            <person name="Krizsan K."/>
            <person name="Balestrini R."/>
            <person name="Da Silva C."/>
            <person name="Montanini B."/>
            <person name="Hainaut M."/>
            <person name="Levati E."/>
            <person name="Barry K.W."/>
            <person name="Belfiori B."/>
            <person name="Cichocki N."/>
            <person name="Clum A."/>
            <person name="Dockter R.B."/>
            <person name="Fauchery L."/>
            <person name="Guy J."/>
            <person name="Iotti M."/>
            <person name="Le Tacon F."/>
            <person name="Lindquist E.A."/>
            <person name="Lipzen A."/>
            <person name="Malagnac F."/>
            <person name="Mello A."/>
            <person name="Molinier V."/>
            <person name="Miyauchi S."/>
            <person name="Poulain J."/>
            <person name="Riccioni C."/>
            <person name="Rubini A."/>
            <person name="Sitrit Y."/>
            <person name="Splivallo R."/>
            <person name="Traeger S."/>
            <person name="Wang M."/>
            <person name="Zifcakova L."/>
            <person name="Wipf D."/>
            <person name="Zambonelli A."/>
            <person name="Paolocci F."/>
            <person name="Nowrousian M."/>
            <person name="Ottonello S."/>
            <person name="Baldrian P."/>
            <person name="Spatafora J.W."/>
            <person name="Henrissat B."/>
            <person name="Nagy L.G."/>
            <person name="Aury J.M."/>
            <person name="Wincker P."/>
            <person name="Grigoriev I.V."/>
            <person name="Bonfante P."/>
            <person name="Martin F.M."/>
        </authorList>
    </citation>
    <scope>NUCLEOTIDE SEQUENCE [LARGE SCALE GENOMIC DNA]</scope>
    <source>
        <strain evidence="2 3">RN42</strain>
    </source>
</reference>
<evidence type="ECO:0000313" key="2">
    <source>
        <dbReference type="EMBL" id="RPA72603.1"/>
    </source>
</evidence>
<gene>
    <name evidence="2" type="ORF">BJ508DRAFT_419412</name>
</gene>
<accession>A0A3N4HEG1</accession>
<feature type="transmembrane region" description="Helical" evidence="1">
    <location>
        <begin position="181"/>
        <end position="199"/>
    </location>
</feature>
<evidence type="ECO:0000256" key="1">
    <source>
        <dbReference type="SAM" id="Phobius"/>
    </source>
</evidence>
<sequence length="204" mass="21631">MANGPGVVSSTPHFLPPAIRLAKIFGLMGTGILTGTYLTHSLHTVPALAELNAAPTAIKRAFTQIHHSSHRILLAVILGTSSSFSLVAYHLYYAPLGNLADYSPSFMHIAGTWAYFASAATLVAGLIPYSKTIMASVNHKVIESADTADITRDIGVTGLGGLEVQKKELSDDLISWSKRNWWRGAISLVAGFSAGFMAGGDVAY</sequence>
<proteinExistence type="predicted"/>
<keyword evidence="1" id="KW-1133">Transmembrane helix</keyword>
<dbReference type="AlphaFoldDB" id="A0A3N4HEG1"/>
<feature type="transmembrane region" description="Helical" evidence="1">
    <location>
        <begin position="72"/>
        <end position="92"/>
    </location>
</feature>
<dbReference type="Proteomes" id="UP000275078">
    <property type="component" value="Unassembled WGS sequence"/>
</dbReference>